<name>A0ABV8PNE6_9FLAO</name>
<keyword evidence="1" id="KW-0732">Signal</keyword>
<protein>
    <recommendedName>
        <fullName evidence="4">Lipoprotein</fullName>
    </recommendedName>
</protein>
<accession>A0ABV8PNE6</accession>
<evidence type="ECO:0000313" key="3">
    <source>
        <dbReference type="Proteomes" id="UP001595841"/>
    </source>
</evidence>
<dbReference type="EMBL" id="JBHSCL010000009">
    <property type="protein sequence ID" value="MFC4221648.1"/>
    <property type="molecule type" value="Genomic_DNA"/>
</dbReference>
<reference evidence="3" key="1">
    <citation type="journal article" date="2019" name="Int. J. Syst. Evol. Microbiol.">
        <title>The Global Catalogue of Microorganisms (GCM) 10K type strain sequencing project: providing services to taxonomists for standard genome sequencing and annotation.</title>
        <authorList>
            <consortium name="The Broad Institute Genomics Platform"/>
            <consortium name="The Broad Institute Genome Sequencing Center for Infectious Disease"/>
            <person name="Wu L."/>
            <person name="Ma J."/>
        </authorList>
    </citation>
    <scope>NUCLEOTIDE SEQUENCE [LARGE SCALE GENOMIC DNA]</scope>
    <source>
        <strain evidence="3">CGMCC 1.15774</strain>
    </source>
</reference>
<keyword evidence="3" id="KW-1185">Reference proteome</keyword>
<evidence type="ECO:0000256" key="1">
    <source>
        <dbReference type="SAM" id="SignalP"/>
    </source>
</evidence>
<evidence type="ECO:0000313" key="2">
    <source>
        <dbReference type="EMBL" id="MFC4221648.1"/>
    </source>
</evidence>
<proteinExistence type="predicted"/>
<dbReference type="Proteomes" id="UP001595841">
    <property type="component" value="Unassembled WGS sequence"/>
</dbReference>
<gene>
    <name evidence="2" type="ORF">ACFOWS_15960</name>
</gene>
<evidence type="ECO:0008006" key="4">
    <source>
        <dbReference type="Google" id="ProtNLM"/>
    </source>
</evidence>
<dbReference type="RefSeq" id="WP_379766675.1">
    <property type="nucleotide sequence ID" value="NZ_JBHSCL010000009.1"/>
</dbReference>
<dbReference type="PROSITE" id="PS51257">
    <property type="entry name" value="PROKAR_LIPOPROTEIN"/>
    <property type="match status" value="1"/>
</dbReference>
<organism evidence="2 3">
    <name type="scientific">Flagellimonas marina</name>
    <dbReference type="NCBI Taxonomy" id="1775168"/>
    <lineage>
        <taxon>Bacteria</taxon>
        <taxon>Pseudomonadati</taxon>
        <taxon>Bacteroidota</taxon>
        <taxon>Flavobacteriia</taxon>
        <taxon>Flavobacteriales</taxon>
        <taxon>Flavobacteriaceae</taxon>
        <taxon>Flagellimonas</taxon>
    </lineage>
</organism>
<comment type="caution">
    <text evidence="2">The sequence shown here is derived from an EMBL/GenBank/DDBJ whole genome shotgun (WGS) entry which is preliminary data.</text>
</comment>
<sequence length="147" mass="16703">MIRKLLMPLVFLVAVFSFSSCDLDDDTPNFYFVSLAVTEVDMPESFELNETYDIDVTYVRNDGCTFFEGFDVVKTGQTDREVLVVGSRLTDEDLACTQAVEEVVATMQFKVIFTGEYHFKFYAGKDENDEAIYLEYDVPVEGEATTN</sequence>
<feature type="signal peptide" evidence="1">
    <location>
        <begin position="1"/>
        <end position="19"/>
    </location>
</feature>
<feature type="chain" id="PRO_5047067433" description="Lipoprotein" evidence="1">
    <location>
        <begin position="20"/>
        <end position="147"/>
    </location>
</feature>